<comment type="similarity">
    <text evidence="8">Belongs to the MsrQ family.</text>
</comment>
<dbReference type="AlphaFoldDB" id="A0A177N250"/>
<keyword evidence="8" id="KW-0249">Electron transport</keyword>
<dbReference type="Proteomes" id="UP000077628">
    <property type="component" value="Unassembled WGS sequence"/>
</dbReference>
<feature type="transmembrane region" description="Helical" evidence="8">
    <location>
        <begin position="121"/>
        <end position="141"/>
    </location>
</feature>
<dbReference type="GO" id="GO:0020037">
    <property type="term" value="F:heme binding"/>
    <property type="evidence" value="ECO:0007669"/>
    <property type="project" value="UniProtKB-UniRule"/>
</dbReference>
<comment type="cofactor">
    <cofactor evidence="8">
        <name>heme b</name>
        <dbReference type="ChEBI" id="CHEBI:60344"/>
    </cofactor>
    <text evidence="8">Binds 1 heme b (iron(II)-protoporphyrin IX) group per subunit.</text>
</comment>
<protein>
    <recommendedName>
        <fullName evidence="8">Protein-methionine-sulfoxide reductase heme-binding subunit MsrQ</fullName>
    </recommendedName>
    <alternativeName>
        <fullName evidence="8">Flavocytochrome MsrQ</fullName>
    </alternativeName>
</protein>
<dbReference type="GO" id="GO:0010181">
    <property type="term" value="F:FMN binding"/>
    <property type="evidence" value="ECO:0007669"/>
    <property type="project" value="UniProtKB-UniRule"/>
</dbReference>
<keyword evidence="2 8" id="KW-0813">Transport</keyword>
<keyword evidence="4 8" id="KW-0812">Transmembrane</keyword>
<sequence length="202" mass="22953">MSWKNPSSKRIALLKVTLFTVALLPLAKLGHAAYTDSLGANPIEKITHLTGYWALTFLLITLSATPLRLLTGWSWWLRLRRMLGLFAFFYALLHVLTYLVLDQFFDWPAIAEDVFKRPYITVGFSVFLILLALAATSTNAMVRRLGGKRWQSLHRWVYVAACGGVAHFIWLVKKDLTRPLTFAAILGLLLIVRLSRLLHSDK</sequence>
<evidence type="ECO:0000259" key="9">
    <source>
        <dbReference type="Pfam" id="PF01794"/>
    </source>
</evidence>
<evidence type="ECO:0000256" key="3">
    <source>
        <dbReference type="ARBA" id="ARBA00022617"/>
    </source>
</evidence>
<dbReference type="GO" id="GO:0030091">
    <property type="term" value="P:protein repair"/>
    <property type="evidence" value="ECO:0007669"/>
    <property type="project" value="UniProtKB-UniRule"/>
</dbReference>
<keyword evidence="11" id="KW-1185">Reference proteome</keyword>
<evidence type="ECO:0000256" key="5">
    <source>
        <dbReference type="ARBA" id="ARBA00022989"/>
    </source>
</evidence>
<dbReference type="HAMAP" id="MF_01207">
    <property type="entry name" value="MsrQ"/>
    <property type="match status" value="1"/>
</dbReference>
<evidence type="ECO:0000256" key="6">
    <source>
        <dbReference type="ARBA" id="ARBA00023004"/>
    </source>
</evidence>
<dbReference type="PANTHER" id="PTHR36964:SF1">
    <property type="entry name" value="PROTEIN-METHIONINE-SULFOXIDE REDUCTASE HEME-BINDING SUBUNIT MSRQ"/>
    <property type="match status" value="1"/>
</dbReference>
<dbReference type="OrthoDB" id="9788328at2"/>
<dbReference type="PANTHER" id="PTHR36964">
    <property type="entry name" value="PROTEIN-METHIONINE-SULFOXIDE REDUCTASE HEME-BINDING SUBUNIT MSRQ"/>
    <property type="match status" value="1"/>
</dbReference>
<keyword evidence="8" id="KW-0479">Metal-binding</keyword>
<evidence type="ECO:0000313" key="11">
    <source>
        <dbReference type="Proteomes" id="UP000077628"/>
    </source>
</evidence>
<organism evidence="10 11">
    <name type="scientific">Methylomonas koyamae</name>
    <dbReference type="NCBI Taxonomy" id="702114"/>
    <lineage>
        <taxon>Bacteria</taxon>
        <taxon>Pseudomonadati</taxon>
        <taxon>Pseudomonadota</taxon>
        <taxon>Gammaproteobacteria</taxon>
        <taxon>Methylococcales</taxon>
        <taxon>Methylococcaceae</taxon>
        <taxon>Methylomonas</taxon>
    </lineage>
</organism>
<dbReference type="GO" id="GO:0046872">
    <property type="term" value="F:metal ion binding"/>
    <property type="evidence" value="ECO:0007669"/>
    <property type="project" value="UniProtKB-KW"/>
</dbReference>
<evidence type="ECO:0000313" key="10">
    <source>
        <dbReference type="EMBL" id="OAI12036.1"/>
    </source>
</evidence>
<reference evidence="11" key="1">
    <citation type="submission" date="2016-03" db="EMBL/GenBank/DDBJ databases">
        <authorList>
            <person name="Heylen K."/>
            <person name="De Vos P."/>
            <person name="Vekeman B."/>
        </authorList>
    </citation>
    <scope>NUCLEOTIDE SEQUENCE [LARGE SCALE GENOMIC DNA]</scope>
    <source>
        <strain evidence="11">R-45383</strain>
    </source>
</reference>
<dbReference type="InterPro" id="IPR022837">
    <property type="entry name" value="MsrQ-like"/>
</dbReference>
<keyword evidence="3 8" id="KW-0349">Heme</keyword>
<dbReference type="Pfam" id="PF01794">
    <property type="entry name" value="Ferric_reduct"/>
    <property type="match status" value="1"/>
</dbReference>
<comment type="function">
    <text evidence="8">Part of the MsrPQ system that repairs oxidized periplasmic proteins containing methionine sulfoxide residues (Met-O), using respiratory chain electrons. Thus protects these proteins from oxidative-stress damage caused by reactive species of oxygen and chlorine generated by the host defense mechanisms. MsrPQ is essential for the maintenance of envelope integrity under bleach stress, rescuing a wide series of structurally unrelated periplasmic proteins from methionine oxidation. MsrQ provides electrons for reduction to the reductase catalytic subunit MsrP, using the quinone pool of the respiratory chain.</text>
</comment>
<proteinExistence type="inferred from homology"/>
<feature type="transmembrane region" description="Helical" evidence="8">
    <location>
        <begin position="82"/>
        <end position="101"/>
    </location>
</feature>
<comment type="cofactor">
    <cofactor evidence="8">
        <name>FMN</name>
        <dbReference type="ChEBI" id="CHEBI:58210"/>
    </cofactor>
    <text evidence="8">Binds 1 FMN per subunit.</text>
</comment>
<dbReference type="InterPro" id="IPR013130">
    <property type="entry name" value="Fe3_Rdtase_TM_dom"/>
</dbReference>
<comment type="subcellular location">
    <subcellularLocation>
        <location evidence="8">Cell membrane</location>
        <topology evidence="8">Multi-pass membrane protein</topology>
    </subcellularLocation>
    <subcellularLocation>
        <location evidence="1">Membrane</location>
        <topology evidence="1">Multi-pass membrane protein</topology>
    </subcellularLocation>
</comment>
<evidence type="ECO:0000256" key="2">
    <source>
        <dbReference type="ARBA" id="ARBA00022448"/>
    </source>
</evidence>
<keyword evidence="8" id="KW-0285">Flavoprotein</keyword>
<comment type="caution">
    <text evidence="8">Lacks conserved residue(s) required for the propagation of feature annotation.</text>
</comment>
<dbReference type="GO" id="GO:0009055">
    <property type="term" value="F:electron transfer activity"/>
    <property type="evidence" value="ECO:0007669"/>
    <property type="project" value="UniProtKB-UniRule"/>
</dbReference>
<evidence type="ECO:0000256" key="4">
    <source>
        <dbReference type="ARBA" id="ARBA00022692"/>
    </source>
</evidence>
<gene>
    <name evidence="8" type="primary">msrQ</name>
    <name evidence="10" type="ORF">A1355_01060</name>
</gene>
<keyword evidence="8" id="KW-1003">Cell membrane</keyword>
<comment type="caution">
    <text evidence="10">The sequence shown here is derived from an EMBL/GenBank/DDBJ whole genome shotgun (WGS) entry which is preliminary data.</text>
</comment>
<keyword evidence="7 8" id="KW-0472">Membrane</keyword>
<feature type="transmembrane region" description="Helical" evidence="8">
    <location>
        <begin position="51"/>
        <end position="70"/>
    </location>
</feature>
<dbReference type="RefSeq" id="WP_064031503.1">
    <property type="nucleotide sequence ID" value="NZ_LUUK01000224.1"/>
</dbReference>
<evidence type="ECO:0000256" key="7">
    <source>
        <dbReference type="ARBA" id="ARBA00023136"/>
    </source>
</evidence>
<keyword evidence="6 8" id="KW-0408">Iron</keyword>
<dbReference type="GO" id="GO:0005886">
    <property type="term" value="C:plasma membrane"/>
    <property type="evidence" value="ECO:0007669"/>
    <property type="project" value="UniProtKB-SubCell"/>
</dbReference>
<feature type="domain" description="Ferric oxidoreductase" evidence="9">
    <location>
        <begin position="50"/>
        <end position="164"/>
    </location>
</feature>
<comment type="subunit">
    <text evidence="8">Heterodimer of a catalytic subunit (MsrP) and a heme-binding subunit (MsrQ).</text>
</comment>
<dbReference type="GO" id="GO:0016679">
    <property type="term" value="F:oxidoreductase activity, acting on diphenols and related substances as donors"/>
    <property type="evidence" value="ECO:0007669"/>
    <property type="project" value="TreeGrafter"/>
</dbReference>
<evidence type="ECO:0000256" key="1">
    <source>
        <dbReference type="ARBA" id="ARBA00004141"/>
    </source>
</evidence>
<evidence type="ECO:0000256" key="8">
    <source>
        <dbReference type="HAMAP-Rule" id="MF_01207"/>
    </source>
</evidence>
<accession>A0A177N250</accession>
<feature type="transmembrane region" description="Helical" evidence="8">
    <location>
        <begin position="153"/>
        <end position="170"/>
    </location>
</feature>
<feature type="transmembrane region" description="Helical" evidence="8">
    <location>
        <begin position="176"/>
        <end position="194"/>
    </location>
</feature>
<dbReference type="STRING" id="702114.A1355_01060"/>
<keyword evidence="8" id="KW-0288">FMN</keyword>
<dbReference type="EMBL" id="LUUK01000224">
    <property type="protein sequence ID" value="OAI12036.1"/>
    <property type="molecule type" value="Genomic_DNA"/>
</dbReference>
<name>A0A177N250_9GAMM</name>
<keyword evidence="5 8" id="KW-1133">Transmembrane helix</keyword>